<accession>A0A1M5BJ12</accession>
<proteinExistence type="predicted"/>
<dbReference type="STRING" id="871325.SAMN05444349_11926"/>
<protein>
    <submittedName>
        <fullName evidence="1">Uncharacterized protein</fullName>
    </submittedName>
</protein>
<evidence type="ECO:0000313" key="2">
    <source>
        <dbReference type="Proteomes" id="UP000184436"/>
    </source>
</evidence>
<name>A0A1M5BJ12_9BACE</name>
<gene>
    <name evidence="1" type="ORF">SAMN05444349_11926</name>
</gene>
<reference evidence="1 2" key="1">
    <citation type="submission" date="2016-11" db="EMBL/GenBank/DDBJ databases">
        <authorList>
            <person name="Jaros S."/>
            <person name="Januszkiewicz K."/>
            <person name="Wedrychowicz H."/>
        </authorList>
    </citation>
    <scope>NUCLEOTIDE SEQUENCE [LARGE SCALE GENOMIC DNA]</scope>
    <source>
        <strain evidence="1 2">DSM 26883</strain>
    </source>
</reference>
<dbReference type="RefSeq" id="WP_033886942.1">
    <property type="nucleotide sequence ID" value="NZ_FQVD01000019.1"/>
</dbReference>
<sequence length="116" mass="13839">MKTKAKISIQNLPVSSVCKQCGRELPQEFFYVNRQTQCLDIYCKGCRKEIGRRRYNSGSWIRKEQRDKYSYLVITQVEDPIVRMELILHALKVVRQSVKHKRMKILEEEANRTDYV</sequence>
<evidence type="ECO:0000313" key="1">
    <source>
        <dbReference type="EMBL" id="SHF42416.1"/>
    </source>
</evidence>
<dbReference type="OrthoDB" id="1050422at2"/>
<keyword evidence="2" id="KW-1185">Reference proteome</keyword>
<dbReference type="AlphaFoldDB" id="A0A1M5BJ12"/>
<dbReference type="EMBL" id="FQVD01000019">
    <property type="protein sequence ID" value="SHF42416.1"/>
    <property type="molecule type" value="Genomic_DNA"/>
</dbReference>
<organism evidence="1 2">
    <name type="scientific">Bacteroides faecichinchillae</name>
    <dbReference type="NCBI Taxonomy" id="871325"/>
    <lineage>
        <taxon>Bacteria</taxon>
        <taxon>Pseudomonadati</taxon>
        <taxon>Bacteroidota</taxon>
        <taxon>Bacteroidia</taxon>
        <taxon>Bacteroidales</taxon>
        <taxon>Bacteroidaceae</taxon>
        <taxon>Bacteroides</taxon>
    </lineage>
</organism>
<dbReference type="Proteomes" id="UP000184436">
    <property type="component" value="Unassembled WGS sequence"/>
</dbReference>